<sequence length="440" mass="48339">MSTTATPPTPPIRHIQISFLSNPSKHNCQQAATYPPRPKLKTNAPPVRNPPPDSTKRTENRRVQARGEALRSSSTVSLPIEPRPAQAAARPRDSPMLPHSEPLAPLNLTLVPSLDDVYANAHVDGLAARAHAARKSAFLSLSPACNFEAFSLHFHLPLKVAAEKFGVRATAFKKRCRAIGIRHWPYRKVRSLKRSLQELGRCQEQAPLSDKQQAQYATFRRQLDKLMAPETYGLDASGRLGPQHQSHFLPSEDEDDDAESDDGTDSMAADSPRVGGDALSYYSCSVSPTDGPGKIMRGDVIPVGSTHLRSRRSPAFFEPMSRNELAEAYYAQHQFYSQYDSGLAGFANPSAVDKAAALIMKAAPTSHKKRYPGEDYPPSGSGIDGADLDFLPSETKYADVRSLNDADEEFTAHASQIDYSSERFFDDVFLQISPDYGCLV</sequence>
<feature type="domain" description="RWP-RK" evidence="8">
    <location>
        <begin position="128"/>
        <end position="212"/>
    </location>
</feature>
<gene>
    <name evidence="9" type="ORF">Pfra01_002033700</name>
</gene>
<name>A0A9W6XZ51_9STRA</name>
<evidence type="ECO:0000259" key="8">
    <source>
        <dbReference type="PROSITE" id="PS51519"/>
    </source>
</evidence>
<keyword evidence="5" id="KW-0804">Transcription</keyword>
<accession>A0A9W6XZ51</accession>
<dbReference type="PROSITE" id="PS51519">
    <property type="entry name" value="RWP_RK"/>
    <property type="match status" value="1"/>
</dbReference>
<keyword evidence="6" id="KW-0539">Nucleus</keyword>
<evidence type="ECO:0000313" key="9">
    <source>
        <dbReference type="EMBL" id="GMF50786.1"/>
    </source>
</evidence>
<dbReference type="PANTHER" id="PTHR46373:SF2">
    <property type="entry name" value="RWP-RK DOMAIN-CONTAINING PROTEIN"/>
    <property type="match status" value="1"/>
</dbReference>
<dbReference type="PANTHER" id="PTHR46373">
    <property type="entry name" value="PROTEIN RKD4"/>
    <property type="match status" value="1"/>
</dbReference>
<dbReference type="AlphaFoldDB" id="A0A9W6XZ51"/>
<keyword evidence="2" id="KW-0805">Transcription regulation</keyword>
<keyword evidence="4" id="KW-0238">DNA-binding</keyword>
<feature type="region of interest" description="Disordered" evidence="7">
    <location>
        <begin position="234"/>
        <end position="274"/>
    </location>
</feature>
<evidence type="ECO:0000256" key="7">
    <source>
        <dbReference type="SAM" id="MobiDB-lite"/>
    </source>
</evidence>
<dbReference type="GO" id="GO:0003700">
    <property type="term" value="F:DNA-binding transcription factor activity"/>
    <property type="evidence" value="ECO:0007669"/>
    <property type="project" value="InterPro"/>
</dbReference>
<organism evidence="9 10">
    <name type="scientific">Phytophthora fragariaefolia</name>
    <dbReference type="NCBI Taxonomy" id="1490495"/>
    <lineage>
        <taxon>Eukaryota</taxon>
        <taxon>Sar</taxon>
        <taxon>Stramenopiles</taxon>
        <taxon>Oomycota</taxon>
        <taxon>Peronosporomycetes</taxon>
        <taxon>Peronosporales</taxon>
        <taxon>Peronosporaceae</taxon>
        <taxon>Phytophthora</taxon>
    </lineage>
</organism>
<keyword evidence="10" id="KW-1185">Reference proteome</keyword>
<evidence type="ECO:0000256" key="3">
    <source>
        <dbReference type="ARBA" id="ARBA00023054"/>
    </source>
</evidence>
<dbReference type="Proteomes" id="UP001165121">
    <property type="component" value="Unassembled WGS sequence"/>
</dbReference>
<dbReference type="Pfam" id="PF02042">
    <property type="entry name" value="RWP-RK"/>
    <property type="match status" value="1"/>
</dbReference>
<dbReference type="InterPro" id="IPR044607">
    <property type="entry name" value="RKD-like"/>
</dbReference>
<evidence type="ECO:0000256" key="5">
    <source>
        <dbReference type="ARBA" id="ARBA00023163"/>
    </source>
</evidence>
<feature type="region of interest" description="Disordered" evidence="7">
    <location>
        <begin position="21"/>
        <end position="98"/>
    </location>
</feature>
<evidence type="ECO:0000256" key="4">
    <source>
        <dbReference type="ARBA" id="ARBA00023125"/>
    </source>
</evidence>
<dbReference type="EMBL" id="BSXT01002775">
    <property type="protein sequence ID" value="GMF50786.1"/>
    <property type="molecule type" value="Genomic_DNA"/>
</dbReference>
<comment type="caution">
    <text evidence="9">The sequence shown here is derived from an EMBL/GenBank/DDBJ whole genome shotgun (WGS) entry which is preliminary data.</text>
</comment>
<evidence type="ECO:0000256" key="1">
    <source>
        <dbReference type="ARBA" id="ARBA00004049"/>
    </source>
</evidence>
<feature type="compositionally biased region" description="Polar residues" evidence="7">
    <location>
        <begin position="21"/>
        <end position="32"/>
    </location>
</feature>
<evidence type="ECO:0000256" key="6">
    <source>
        <dbReference type="ARBA" id="ARBA00023242"/>
    </source>
</evidence>
<feature type="compositionally biased region" description="Acidic residues" evidence="7">
    <location>
        <begin position="251"/>
        <end position="264"/>
    </location>
</feature>
<dbReference type="OrthoDB" id="6270329at2759"/>
<evidence type="ECO:0000313" key="10">
    <source>
        <dbReference type="Proteomes" id="UP001165121"/>
    </source>
</evidence>
<evidence type="ECO:0000256" key="2">
    <source>
        <dbReference type="ARBA" id="ARBA00023015"/>
    </source>
</evidence>
<dbReference type="InterPro" id="IPR003035">
    <property type="entry name" value="RWP-RK_dom"/>
</dbReference>
<dbReference type="GO" id="GO:0003677">
    <property type="term" value="F:DNA binding"/>
    <property type="evidence" value="ECO:0007669"/>
    <property type="project" value="UniProtKB-KW"/>
</dbReference>
<proteinExistence type="predicted"/>
<protein>
    <submittedName>
        <fullName evidence="9">Unnamed protein product</fullName>
    </submittedName>
</protein>
<comment type="function">
    <text evidence="1">Putative transcription factor.</text>
</comment>
<keyword evidence="3" id="KW-0175">Coiled coil</keyword>
<reference evidence="9" key="1">
    <citation type="submission" date="2023-04" db="EMBL/GenBank/DDBJ databases">
        <title>Phytophthora fragariaefolia NBRC 109709.</title>
        <authorList>
            <person name="Ichikawa N."/>
            <person name="Sato H."/>
            <person name="Tonouchi N."/>
        </authorList>
    </citation>
    <scope>NUCLEOTIDE SEQUENCE</scope>
    <source>
        <strain evidence="9">NBRC 109709</strain>
    </source>
</reference>